<proteinExistence type="inferred from homology"/>
<dbReference type="NCBIfam" id="NF008218">
    <property type="entry name" value="PRK10985.1"/>
    <property type="match status" value="1"/>
</dbReference>
<evidence type="ECO:0000256" key="2">
    <source>
        <dbReference type="PIRSR" id="PIRSR005211-1"/>
    </source>
</evidence>
<dbReference type="RefSeq" id="WP_107941396.1">
    <property type="nucleotide sequence ID" value="NZ_QANS01000007.1"/>
</dbReference>
<gene>
    <name evidence="4" type="ORF">CJD38_16005</name>
</gene>
<dbReference type="Pfam" id="PF00561">
    <property type="entry name" value="Abhydrolase_1"/>
    <property type="match status" value="1"/>
</dbReference>
<feature type="domain" description="AB hydrolase-1" evidence="3">
    <location>
        <begin position="63"/>
        <end position="298"/>
    </location>
</feature>
<dbReference type="InterPro" id="IPR050960">
    <property type="entry name" value="AB_hydrolase_4_sf"/>
</dbReference>
<dbReference type="Proteomes" id="UP000244248">
    <property type="component" value="Unassembled WGS sequence"/>
</dbReference>
<evidence type="ECO:0000256" key="1">
    <source>
        <dbReference type="ARBA" id="ARBA00010884"/>
    </source>
</evidence>
<feature type="active site" description="Charge relay system" evidence="2">
    <location>
        <position position="295"/>
    </location>
</feature>
<dbReference type="OrthoDB" id="332676at2"/>
<dbReference type="GO" id="GO:0047372">
    <property type="term" value="F:monoacylglycerol lipase activity"/>
    <property type="evidence" value="ECO:0007669"/>
    <property type="project" value="TreeGrafter"/>
</dbReference>
<keyword evidence="5" id="KW-1185">Reference proteome</keyword>
<dbReference type="EMBL" id="QANS01000007">
    <property type="protein sequence ID" value="PTU30050.1"/>
    <property type="molecule type" value="Genomic_DNA"/>
</dbReference>
<dbReference type="PIRSF" id="PIRSF005211">
    <property type="entry name" value="Ab_hydro_YheT"/>
    <property type="match status" value="1"/>
</dbReference>
<dbReference type="SUPFAM" id="SSF53474">
    <property type="entry name" value="alpha/beta-Hydrolases"/>
    <property type="match status" value="1"/>
</dbReference>
<dbReference type="InterPro" id="IPR000073">
    <property type="entry name" value="AB_hydrolase_1"/>
</dbReference>
<keyword evidence="4" id="KW-0378">Hydrolase</keyword>
<feature type="active site" description="Charge relay system" evidence="2">
    <location>
        <position position="140"/>
    </location>
</feature>
<evidence type="ECO:0000313" key="5">
    <source>
        <dbReference type="Proteomes" id="UP000244248"/>
    </source>
</evidence>
<evidence type="ECO:0000313" key="4">
    <source>
        <dbReference type="EMBL" id="PTU30050.1"/>
    </source>
</evidence>
<comment type="similarity">
    <text evidence="1">Belongs to the AB hydrolase superfamily. AB hydrolase 4 family.</text>
</comment>
<feature type="active site" description="Charge relay system" evidence="2">
    <location>
        <position position="267"/>
    </location>
</feature>
<dbReference type="InterPro" id="IPR012020">
    <property type="entry name" value="ABHD4"/>
</dbReference>
<dbReference type="PANTHER" id="PTHR10794:SF94">
    <property type="entry name" value="ESTERASE YHET-RELATED"/>
    <property type="match status" value="1"/>
</dbReference>
<dbReference type="PANTHER" id="PTHR10794">
    <property type="entry name" value="ABHYDROLASE DOMAIN-CONTAINING PROTEIN"/>
    <property type="match status" value="1"/>
</dbReference>
<dbReference type="AlphaFoldDB" id="A0A2T5MBW6"/>
<dbReference type="GO" id="GO:0034338">
    <property type="term" value="F:short-chain carboxylesterase activity"/>
    <property type="evidence" value="ECO:0007669"/>
    <property type="project" value="TreeGrafter"/>
</dbReference>
<sequence>MTKKATFKAHALLQNSHLQTLWPALLRPLPILEIRRERLELPDGDFVDLGWSGAVATGAPLAVLVHGLTGSFDSKYLRGTAQKLVALGWRTVMLQLRGAGPEPNRLRKSYHQGDTADLRYLLQLLRAREPDTFLAVVGWSLGGNITLKAMGEEGDRAPVNCAAASSVPFRLRPCVDVLRQGFARNYQNKMLRELKVQMWRKHAVVAAPAEINLQLADAAQDFIEWDNAYTAPLNGFADAEDYYARSECAPFIPEIRRPTLIVHSVDDPFMDPTITPNAEALAPQVALELTPRGGHVGFVASGRWGQPVYWLEHRLVDFLQSELQKR</sequence>
<name>A0A2T5MBW6_9GAMM</name>
<accession>A0A2T5MBW6</accession>
<organism evidence="4 5">
    <name type="scientific">Stenotrophobium rhamnosiphilum</name>
    <dbReference type="NCBI Taxonomy" id="2029166"/>
    <lineage>
        <taxon>Bacteria</taxon>
        <taxon>Pseudomonadati</taxon>
        <taxon>Pseudomonadota</taxon>
        <taxon>Gammaproteobacteria</taxon>
        <taxon>Nevskiales</taxon>
        <taxon>Nevskiaceae</taxon>
        <taxon>Stenotrophobium</taxon>
    </lineage>
</organism>
<protein>
    <submittedName>
        <fullName evidence="4">Hydrolase</fullName>
    </submittedName>
</protein>
<comment type="caution">
    <text evidence="4">The sequence shown here is derived from an EMBL/GenBank/DDBJ whole genome shotgun (WGS) entry which is preliminary data.</text>
</comment>
<dbReference type="InterPro" id="IPR029058">
    <property type="entry name" value="AB_hydrolase_fold"/>
</dbReference>
<reference evidence="4 5" key="1">
    <citation type="submission" date="2018-04" db="EMBL/GenBank/DDBJ databases">
        <title>Novel species isolated from glacier.</title>
        <authorList>
            <person name="Liu Q."/>
            <person name="Xin Y.-H."/>
        </authorList>
    </citation>
    <scope>NUCLEOTIDE SEQUENCE [LARGE SCALE GENOMIC DNA]</scope>
    <source>
        <strain evidence="4 5">GT1R17</strain>
    </source>
</reference>
<dbReference type="Gene3D" id="3.40.50.1820">
    <property type="entry name" value="alpha/beta hydrolase"/>
    <property type="match status" value="1"/>
</dbReference>
<evidence type="ECO:0000259" key="3">
    <source>
        <dbReference type="Pfam" id="PF00561"/>
    </source>
</evidence>